<dbReference type="OrthoDB" id="65569at2759"/>
<dbReference type="InParanoid" id="A0A1J7JB31"/>
<dbReference type="InterPro" id="IPR033132">
    <property type="entry name" value="GH_1_N_CS"/>
</dbReference>
<dbReference type="InterPro" id="IPR001360">
    <property type="entry name" value="Glyco_hydro_1"/>
</dbReference>
<evidence type="ECO:0000256" key="3">
    <source>
        <dbReference type="ARBA" id="ARBA00012744"/>
    </source>
</evidence>
<sequence>MGSTTSSSLPADFEWGFATAAYQIEGAAEVGGRGKSIWDTFCHLEPSRTKGANGDIACDHYHRYEEDFGLLSQYGAKSYRFSLSWSRIIPQGGRNDAISEDGISFYNRLIDSLLARGITPWVTLYHWDLPQGLHDRYGGWLDVEESQKDFERYARLCFERFGDRVKNWITLNEPWIVSIFGYATGINAPGRSSINKMSIEGNTATEPWIVGKSLILSHARAVAAYNKDFRSSQGGKIGISLNGDYYEPWDSSDERDRAAAERRMEFHIGWFANPIFLAKDYPADMYDQLGERLPKFSESEFALLREAEVDFYGMNYYTSQYARHRTQSPSVHDFVGNVDELEENKEGLSIGEESGVHWLRSSPDSFRKHLARIYHRYRKPIYITENGCPCPGEDKMTRDESVNDTYRIRYFEDHINAISQAITQDSAIISGYFAWSLLDNLEWSDGYGVRFGVTYTDYDTLERTPKRSALALKSMFEGRMNGRM</sequence>
<dbReference type="PANTHER" id="PTHR10353:SF36">
    <property type="entry name" value="LP05116P"/>
    <property type="match status" value="1"/>
</dbReference>
<evidence type="ECO:0000256" key="5">
    <source>
        <dbReference type="ARBA" id="ARBA00023295"/>
    </source>
</evidence>
<organism evidence="8 9">
    <name type="scientific">Coniochaeta ligniaria NRRL 30616</name>
    <dbReference type="NCBI Taxonomy" id="1408157"/>
    <lineage>
        <taxon>Eukaryota</taxon>
        <taxon>Fungi</taxon>
        <taxon>Dikarya</taxon>
        <taxon>Ascomycota</taxon>
        <taxon>Pezizomycotina</taxon>
        <taxon>Sordariomycetes</taxon>
        <taxon>Sordariomycetidae</taxon>
        <taxon>Coniochaetales</taxon>
        <taxon>Coniochaetaceae</taxon>
        <taxon>Coniochaeta</taxon>
    </lineage>
</organism>
<name>A0A1J7JB31_9PEZI</name>
<dbReference type="Pfam" id="PF00232">
    <property type="entry name" value="Glyco_hydro_1"/>
    <property type="match status" value="1"/>
</dbReference>
<dbReference type="PANTHER" id="PTHR10353">
    <property type="entry name" value="GLYCOSYL HYDROLASE"/>
    <property type="match status" value="1"/>
</dbReference>
<dbReference type="GO" id="GO:0030245">
    <property type="term" value="P:cellulose catabolic process"/>
    <property type="evidence" value="ECO:0007669"/>
    <property type="project" value="UniProtKB-ARBA"/>
</dbReference>
<evidence type="ECO:0000256" key="7">
    <source>
        <dbReference type="RuleBase" id="RU003690"/>
    </source>
</evidence>
<comment type="similarity">
    <text evidence="2 7">Belongs to the glycosyl hydrolase 1 family.</text>
</comment>
<dbReference type="Proteomes" id="UP000182658">
    <property type="component" value="Unassembled WGS sequence"/>
</dbReference>
<proteinExistence type="inferred from homology"/>
<dbReference type="AlphaFoldDB" id="A0A1J7JB31"/>
<dbReference type="SUPFAM" id="SSF51445">
    <property type="entry name" value="(Trans)glycosidases"/>
    <property type="match status" value="1"/>
</dbReference>
<dbReference type="InterPro" id="IPR017853">
    <property type="entry name" value="GH"/>
</dbReference>
<dbReference type="EC" id="3.2.1.21" evidence="3"/>
<keyword evidence="5" id="KW-0326">Glycosidase</keyword>
<keyword evidence="9" id="KW-1185">Reference proteome</keyword>
<comment type="function">
    <text evidence="6">Plays an important role in cellulose degradation. Shows hydrolytic activity against several glycosidic compounds.</text>
</comment>
<dbReference type="FunFam" id="3.20.20.80:FF:000011">
    <property type="entry name" value="Cytosolic beta-glucosidase"/>
    <property type="match status" value="1"/>
</dbReference>
<accession>A0A1J7JB31</accession>
<dbReference type="PRINTS" id="PR00131">
    <property type="entry name" value="GLHYDRLASE1"/>
</dbReference>
<reference evidence="8 9" key="1">
    <citation type="submission" date="2016-10" db="EMBL/GenBank/DDBJ databases">
        <title>Draft genome sequence of Coniochaeta ligniaria NRRL30616, a lignocellulolytic fungus for bioabatement of inhibitors in plant biomass hydrolysates.</title>
        <authorList>
            <consortium name="DOE Joint Genome Institute"/>
            <person name="Jimenez D.J."/>
            <person name="Hector R.E."/>
            <person name="Riley R."/>
            <person name="Sun H."/>
            <person name="Grigoriev I.V."/>
            <person name="Van Elsas J.D."/>
            <person name="Nichols N.N."/>
        </authorList>
    </citation>
    <scope>NUCLEOTIDE SEQUENCE [LARGE SCALE GENOMIC DNA]</scope>
    <source>
        <strain evidence="8 9">NRRL 30616</strain>
    </source>
</reference>
<evidence type="ECO:0000256" key="4">
    <source>
        <dbReference type="ARBA" id="ARBA00022801"/>
    </source>
</evidence>
<dbReference type="Gene3D" id="3.20.20.80">
    <property type="entry name" value="Glycosidases"/>
    <property type="match status" value="1"/>
</dbReference>
<dbReference type="STRING" id="1408157.A0A1J7JB31"/>
<dbReference type="PROSITE" id="PS00653">
    <property type="entry name" value="GLYCOSYL_HYDROL_F1_2"/>
    <property type="match status" value="1"/>
</dbReference>
<comment type="catalytic activity">
    <reaction evidence="1">
        <text>Hydrolysis of terminal, non-reducing beta-D-glucosyl residues with release of beta-D-glucose.</text>
        <dbReference type="EC" id="3.2.1.21"/>
    </reaction>
</comment>
<protein>
    <recommendedName>
        <fullName evidence="3">beta-glucosidase</fullName>
        <ecNumber evidence="3">3.2.1.21</ecNumber>
    </recommendedName>
</protein>
<dbReference type="EMBL" id="KV875103">
    <property type="protein sequence ID" value="OIW24778.1"/>
    <property type="molecule type" value="Genomic_DNA"/>
</dbReference>
<keyword evidence="4" id="KW-0378">Hydrolase</keyword>
<gene>
    <name evidence="8" type="ORF">CONLIGDRAFT_718644</name>
</gene>
<evidence type="ECO:0000313" key="8">
    <source>
        <dbReference type="EMBL" id="OIW24778.1"/>
    </source>
</evidence>
<evidence type="ECO:0000313" key="9">
    <source>
        <dbReference type="Proteomes" id="UP000182658"/>
    </source>
</evidence>
<evidence type="ECO:0000256" key="6">
    <source>
        <dbReference type="ARBA" id="ARBA00056775"/>
    </source>
</evidence>
<evidence type="ECO:0000256" key="2">
    <source>
        <dbReference type="ARBA" id="ARBA00010838"/>
    </source>
</evidence>
<dbReference type="GO" id="GO:0080079">
    <property type="term" value="F:cellobiose glucosidase activity"/>
    <property type="evidence" value="ECO:0007669"/>
    <property type="project" value="UniProtKB-ARBA"/>
</dbReference>
<evidence type="ECO:0000256" key="1">
    <source>
        <dbReference type="ARBA" id="ARBA00000448"/>
    </source>
</evidence>